<dbReference type="GO" id="GO:0031499">
    <property type="term" value="C:TRAMP complex"/>
    <property type="evidence" value="ECO:0007669"/>
    <property type="project" value="TreeGrafter"/>
</dbReference>
<gene>
    <name evidence="2" type="ORF">cyc_06153</name>
</gene>
<dbReference type="VEuPathDB" id="ToxoDB:LOC34622385"/>
<feature type="region of interest" description="Disordered" evidence="1">
    <location>
        <begin position="134"/>
        <end position="160"/>
    </location>
</feature>
<comment type="caution">
    <text evidence="2">The sequence shown here is derived from an EMBL/GenBank/DDBJ whole genome shotgun (WGS) entry which is preliminary data.</text>
</comment>
<dbReference type="GO" id="GO:0003729">
    <property type="term" value="F:mRNA binding"/>
    <property type="evidence" value="ECO:0007669"/>
    <property type="project" value="TreeGrafter"/>
</dbReference>
<protein>
    <submittedName>
        <fullName evidence="2">Pap 25a associated domain-containing protein</fullName>
    </submittedName>
</protein>
<feature type="compositionally biased region" description="Basic and acidic residues" evidence="1">
    <location>
        <begin position="752"/>
        <end position="761"/>
    </location>
</feature>
<name>A0A1D3D726_9EIME</name>
<dbReference type="Gene3D" id="3.30.460.10">
    <property type="entry name" value="Beta Polymerase, domain 2"/>
    <property type="match status" value="1"/>
</dbReference>
<dbReference type="InterPro" id="IPR043519">
    <property type="entry name" value="NT_sf"/>
</dbReference>
<feature type="compositionally biased region" description="Low complexity" evidence="1">
    <location>
        <begin position="737"/>
        <end position="749"/>
    </location>
</feature>
<evidence type="ECO:0000313" key="3">
    <source>
        <dbReference type="Proteomes" id="UP000095192"/>
    </source>
</evidence>
<dbReference type="GO" id="GO:0043634">
    <property type="term" value="P:polyadenylation-dependent ncRNA catabolic process"/>
    <property type="evidence" value="ECO:0007669"/>
    <property type="project" value="TreeGrafter"/>
</dbReference>
<keyword evidence="3" id="KW-1185">Reference proteome</keyword>
<organism evidence="2 3">
    <name type="scientific">Cyclospora cayetanensis</name>
    <dbReference type="NCBI Taxonomy" id="88456"/>
    <lineage>
        <taxon>Eukaryota</taxon>
        <taxon>Sar</taxon>
        <taxon>Alveolata</taxon>
        <taxon>Apicomplexa</taxon>
        <taxon>Conoidasida</taxon>
        <taxon>Coccidia</taxon>
        <taxon>Eucoccidiorida</taxon>
        <taxon>Eimeriorina</taxon>
        <taxon>Eimeriidae</taxon>
        <taxon>Cyclospora</taxon>
    </lineage>
</organism>
<dbReference type="SUPFAM" id="SSF81631">
    <property type="entry name" value="PAP/OAS1 substrate-binding domain"/>
    <property type="match status" value="1"/>
</dbReference>
<feature type="compositionally biased region" description="Basic residues" evidence="1">
    <location>
        <begin position="776"/>
        <end position="792"/>
    </location>
</feature>
<accession>A0A1D3D726</accession>
<evidence type="ECO:0000256" key="1">
    <source>
        <dbReference type="SAM" id="MobiDB-lite"/>
    </source>
</evidence>
<dbReference type="GO" id="GO:1990817">
    <property type="term" value="F:poly(A) RNA polymerase activity"/>
    <property type="evidence" value="ECO:0007669"/>
    <property type="project" value="InterPro"/>
</dbReference>
<dbReference type="PANTHER" id="PTHR23092">
    <property type="entry name" value="POLY(A) RNA POLYMERASE"/>
    <property type="match status" value="1"/>
</dbReference>
<feature type="compositionally biased region" description="Polar residues" evidence="1">
    <location>
        <begin position="647"/>
        <end position="663"/>
    </location>
</feature>
<dbReference type="Gene3D" id="1.10.1410.10">
    <property type="match status" value="2"/>
</dbReference>
<sequence length="792" mass="86562">MGAEAYVLVNQEQLAKQRAANRNIRSLLGARRGQDVAAVKEPAVALSIQVSAELAGAAAAAAGSVNKRRSEAAGAAEATVRDEREGRPAPLPEYAALPDLPEDEPSRSDRPLRLWQHQQHQQLLWLQQRRMQFHEREHKPRHPGCRSSDGGGDSPVRRPQPATANIEEAEAALGGASASLAGAAGRVRAACSLLFQGCSVEVFGSSFTSLDLPGSDLDLCVFAHTTPPQLSYYACSQCRCCINSGSGSADGGSGRSISETAPGSSARISTPCRREARGSIRCCCFRSSVYTPKKNGLCSSNCRHGGPEGFKELMRTAAAETGDTENAYVREQRIKNIRLNSASAEVAHGGTRGGHLPRKGLGAFALGIEPILQARVPICKFRDAATGVAVDLSFDQPSALLTSLYVRYKLNEFAMLRPLLLLNKLLLRHWRLHEPFKGGVGSYLLFVMYFGCQFNYASNTISVRGDGKLTRKRDIMHKGQNRLRLSAESPLDTSRDIGCNAYKIMEIRGAWRKAYLRLAQRLVSEVRQAASKNCQEASAETAAGDMPLLCSVFGTPPWPKELMSASFVESSNKGGAEPIASQRPGVWITEAVRTETERAVQHLLDSSERLRRALRLRLQPGRFDEIVDDSGEDVVCCTRTGSSNASCNKGHTIFSSDSDSSGELQRWPWARKQQPQQSRRTPGGAISSARQNLTTSPSSSPRITPMRALAVRTTPCAQSATRAAGKSETRSQPPIISVLDTSDSDSSVVELPQHKLREANQQRRKKRKQRQAEERRKRHKAEKMHTPNTHRR</sequence>
<feature type="region of interest" description="Disordered" evidence="1">
    <location>
        <begin position="647"/>
        <end position="792"/>
    </location>
</feature>
<dbReference type="SUPFAM" id="SSF81301">
    <property type="entry name" value="Nucleotidyltransferase"/>
    <property type="match status" value="1"/>
</dbReference>
<feature type="region of interest" description="Disordered" evidence="1">
    <location>
        <begin position="246"/>
        <end position="265"/>
    </location>
</feature>
<feature type="region of interest" description="Disordered" evidence="1">
    <location>
        <begin position="62"/>
        <end position="110"/>
    </location>
</feature>
<dbReference type="InterPro" id="IPR045862">
    <property type="entry name" value="Trf4-like"/>
</dbReference>
<dbReference type="GO" id="GO:0005730">
    <property type="term" value="C:nucleolus"/>
    <property type="evidence" value="ECO:0007669"/>
    <property type="project" value="TreeGrafter"/>
</dbReference>
<dbReference type="AlphaFoldDB" id="A0A1D3D726"/>
<dbReference type="Proteomes" id="UP000095192">
    <property type="component" value="Unassembled WGS sequence"/>
</dbReference>
<dbReference type="GO" id="GO:0031123">
    <property type="term" value="P:RNA 3'-end processing"/>
    <property type="evidence" value="ECO:0007669"/>
    <property type="project" value="TreeGrafter"/>
</dbReference>
<dbReference type="VEuPathDB" id="ToxoDB:cyc_06153"/>
<dbReference type="InParanoid" id="A0A1D3D726"/>
<evidence type="ECO:0000313" key="2">
    <source>
        <dbReference type="EMBL" id="OEH79262.1"/>
    </source>
</evidence>
<reference evidence="2 3" key="1">
    <citation type="journal article" date="2016" name="BMC Genomics">
        <title>Comparative genomics reveals Cyclospora cayetanensis possesses coccidia-like metabolism and invasion components but unique surface antigens.</title>
        <authorList>
            <person name="Liu S."/>
            <person name="Wang L."/>
            <person name="Zheng H."/>
            <person name="Xu Z."/>
            <person name="Roellig D.M."/>
            <person name="Li N."/>
            <person name="Frace M.A."/>
            <person name="Tang K."/>
            <person name="Arrowood M.J."/>
            <person name="Moss D.M."/>
            <person name="Zhang L."/>
            <person name="Feng Y."/>
            <person name="Xiao L."/>
        </authorList>
    </citation>
    <scope>NUCLEOTIDE SEQUENCE [LARGE SCALE GENOMIC DNA]</scope>
    <source>
        <strain evidence="2 3">CHN_HEN01</strain>
    </source>
</reference>
<dbReference type="PANTHER" id="PTHR23092:SF15">
    <property type="entry name" value="INACTIVE NON-CANONICAL POLY(A) RNA POLYMERASE PROTEIN TRF4-2-RELATED"/>
    <property type="match status" value="1"/>
</dbReference>
<proteinExistence type="predicted"/>
<dbReference type="EMBL" id="JROU02000440">
    <property type="protein sequence ID" value="OEH79262.1"/>
    <property type="molecule type" value="Genomic_DNA"/>
</dbReference>